<dbReference type="AlphaFoldDB" id="M7D818"/>
<accession>M7D818</accession>
<dbReference type="EMBL" id="APAT01000010">
    <property type="protein sequence ID" value="EMP56878.1"/>
    <property type="molecule type" value="Genomic_DNA"/>
</dbReference>
<sequence length="126" mass="14020">MQCDNQELLALTGVIPPHSHQGLTRAIMQNDNPNTERYIAIARACLKAINDTAENTDSREQKIEAVYQAIDHAFQAEFAEYRQSVAIMATVLERIASGQLDADKAAELARKTLDQQPEATRNALMH</sequence>
<reference evidence="1 2" key="1">
    <citation type="journal article" date="2013" name="Genome Announc.">
        <title>Genome Sequence of Hydrothermal Arsenic-Respiring Bacterium Marinobacter santoriniensis NKSG1T.</title>
        <authorList>
            <person name="Handley K.M."/>
            <person name="Upton M."/>
            <person name="Beatson S.A."/>
            <person name="Hery M."/>
            <person name="Lloyd J.R."/>
        </authorList>
    </citation>
    <scope>NUCLEOTIDE SEQUENCE [LARGE SCALE GENOMIC DNA]</scope>
    <source>
        <strain evidence="1 2">NKSG1</strain>
    </source>
</reference>
<gene>
    <name evidence="1" type="ORF">MSNKSG1_03695</name>
</gene>
<dbReference type="PATRIC" id="fig|1288826.3.peg.709"/>
<organism evidence="1 2">
    <name type="scientific">Marinobacter santoriniensis NKSG1</name>
    <dbReference type="NCBI Taxonomy" id="1288826"/>
    <lineage>
        <taxon>Bacteria</taxon>
        <taxon>Pseudomonadati</taxon>
        <taxon>Pseudomonadota</taxon>
        <taxon>Gammaproteobacteria</taxon>
        <taxon>Pseudomonadales</taxon>
        <taxon>Marinobacteraceae</taxon>
        <taxon>Marinobacter</taxon>
    </lineage>
</organism>
<keyword evidence="2" id="KW-1185">Reference proteome</keyword>
<comment type="caution">
    <text evidence="1">The sequence shown here is derived from an EMBL/GenBank/DDBJ whole genome shotgun (WGS) entry which is preliminary data.</text>
</comment>
<evidence type="ECO:0000313" key="1">
    <source>
        <dbReference type="EMBL" id="EMP56878.1"/>
    </source>
</evidence>
<name>M7D818_9GAMM</name>
<dbReference type="Proteomes" id="UP000011960">
    <property type="component" value="Unassembled WGS sequence"/>
</dbReference>
<proteinExistence type="predicted"/>
<dbReference type="STRING" id="1288826.MSNKSG1_03695"/>
<dbReference type="eggNOG" id="ENOG502ZV3D">
    <property type="taxonomic scope" value="Bacteria"/>
</dbReference>
<protein>
    <submittedName>
        <fullName evidence="1">Uncharacterized protein</fullName>
    </submittedName>
</protein>
<evidence type="ECO:0000313" key="2">
    <source>
        <dbReference type="Proteomes" id="UP000011960"/>
    </source>
</evidence>